<gene>
    <name evidence="1" type="ORF">CLODIP_2_CD14256</name>
</gene>
<organism evidence="1 2">
    <name type="scientific">Cloeon dipterum</name>
    <dbReference type="NCBI Taxonomy" id="197152"/>
    <lineage>
        <taxon>Eukaryota</taxon>
        <taxon>Metazoa</taxon>
        <taxon>Ecdysozoa</taxon>
        <taxon>Arthropoda</taxon>
        <taxon>Hexapoda</taxon>
        <taxon>Insecta</taxon>
        <taxon>Pterygota</taxon>
        <taxon>Palaeoptera</taxon>
        <taxon>Ephemeroptera</taxon>
        <taxon>Pisciforma</taxon>
        <taxon>Baetidae</taxon>
        <taxon>Cloeon</taxon>
    </lineage>
</organism>
<proteinExistence type="predicted"/>
<evidence type="ECO:0000313" key="1">
    <source>
        <dbReference type="EMBL" id="CAB3362668.1"/>
    </source>
</evidence>
<protein>
    <submittedName>
        <fullName evidence="1">Uncharacterized protein</fullName>
    </submittedName>
</protein>
<reference evidence="1 2" key="1">
    <citation type="submission" date="2020-04" db="EMBL/GenBank/DDBJ databases">
        <authorList>
            <person name="Alioto T."/>
            <person name="Alioto T."/>
            <person name="Gomez Garrido J."/>
        </authorList>
    </citation>
    <scope>NUCLEOTIDE SEQUENCE [LARGE SCALE GENOMIC DNA]</scope>
</reference>
<comment type="caution">
    <text evidence="1">The sequence shown here is derived from an EMBL/GenBank/DDBJ whole genome shotgun (WGS) entry which is preliminary data.</text>
</comment>
<dbReference type="Proteomes" id="UP000494165">
    <property type="component" value="Unassembled WGS sequence"/>
</dbReference>
<dbReference type="EMBL" id="CADEPI010000009">
    <property type="protein sequence ID" value="CAB3362668.1"/>
    <property type="molecule type" value="Genomic_DNA"/>
</dbReference>
<name>A0A8S1BUS3_9INSE</name>
<keyword evidence="2" id="KW-1185">Reference proteome</keyword>
<accession>A0A8S1BUS3</accession>
<sequence>MIRLQNRGLHYIYGRHVPPPENWNMRSVPAQLRYNDLLFFIKCLAGVTDYDAMARITLGRVHHGDDQLYPRLQQPPARTELGTNVFDFRVVKYWNEMPHTLKSCSTAQFPLQRVEGNCAAEQSFNAGDISFHSLTTRKSNTFLPRSVRAGGCCSRGCSGSSPRCTRPCVIRAIAS</sequence>
<dbReference type="AlphaFoldDB" id="A0A8S1BUS3"/>
<evidence type="ECO:0000313" key="2">
    <source>
        <dbReference type="Proteomes" id="UP000494165"/>
    </source>
</evidence>